<dbReference type="EMBL" id="FMYI01000006">
    <property type="protein sequence ID" value="SDC32514.1"/>
    <property type="molecule type" value="Genomic_DNA"/>
</dbReference>
<organism evidence="1 2">
    <name type="scientific">Pelagirhabdus alkalitolerans</name>
    <dbReference type="NCBI Taxonomy" id="1612202"/>
    <lineage>
        <taxon>Bacteria</taxon>
        <taxon>Bacillati</taxon>
        <taxon>Bacillota</taxon>
        <taxon>Bacilli</taxon>
        <taxon>Bacillales</taxon>
        <taxon>Bacillaceae</taxon>
        <taxon>Pelagirhabdus</taxon>
    </lineage>
</organism>
<dbReference type="Proteomes" id="UP000242949">
    <property type="component" value="Unassembled WGS sequence"/>
</dbReference>
<name>A0A1G6KNF5_9BACI</name>
<dbReference type="Pfam" id="PF13170">
    <property type="entry name" value="DUF4003"/>
    <property type="match status" value="1"/>
</dbReference>
<dbReference type="OrthoDB" id="1778393at2"/>
<dbReference type="InterPro" id="IPR025062">
    <property type="entry name" value="DUF4003"/>
</dbReference>
<dbReference type="AlphaFoldDB" id="A0A1G6KNF5"/>
<evidence type="ECO:0008006" key="3">
    <source>
        <dbReference type="Google" id="ProtNLM"/>
    </source>
</evidence>
<proteinExistence type="predicted"/>
<dbReference type="RefSeq" id="WP_090796050.1">
    <property type="nucleotide sequence ID" value="NZ_FMYI01000006.1"/>
</dbReference>
<evidence type="ECO:0000313" key="2">
    <source>
        <dbReference type="Proteomes" id="UP000242949"/>
    </source>
</evidence>
<gene>
    <name evidence="1" type="ORF">SAMN05421734_106149</name>
</gene>
<dbReference type="STRING" id="1612202.SAMN05421734_106149"/>
<accession>A0A1G6KNF5</accession>
<protein>
    <recommendedName>
        <fullName evidence="3">DUF4003 domain-containing protein</fullName>
    </recommendedName>
</protein>
<keyword evidence="2" id="KW-1185">Reference proteome</keyword>
<sequence>MSVNYPEINLYHTNMKKLYNHLKWRFIDRQTILTMAFSYALAHKKVDINQFEQVSQKIKKRAGFFTTLQRVQRYILTTQLIANYDDPIQKVDQLFSAYHSLVHSAFKKETSTYFTALLLLDEDEAEINAQIDKALELYQKHKKEHPILVDRSIYPYVLLLARNDNSVEAILEEVENHYQTLLEQGFKMSIETFWTSQLLALSGDRVSTSDVVKLFQMMKERGWKVKPELYPSLALLSLSRHDQDVINEIENRINALNERIEWRKQKSLSKSFAIQLFLNEQSEGSNLNYEVLRLSRQLVQAQQIAVIAALTASTVASNQSSSNS</sequence>
<evidence type="ECO:0000313" key="1">
    <source>
        <dbReference type="EMBL" id="SDC32514.1"/>
    </source>
</evidence>
<reference evidence="2" key="1">
    <citation type="submission" date="2016-09" db="EMBL/GenBank/DDBJ databases">
        <authorList>
            <person name="Varghese N."/>
            <person name="Submissions S."/>
        </authorList>
    </citation>
    <scope>NUCLEOTIDE SEQUENCE [LARGE SCALE GENOMIC DNA]</scope>
    <source>
        <strain evidence="2">S5</strain>
    </source>
</reference>